<protein>
    <submittedName>
        <fullName evidence="1">Uncharacterized protein</fullName>
    </submittedName>
</protein>
<dbReference type="OrthoDB" id="412793at2759"/>
<sequence length="90" mass="9895">MGAVTIYSNGSTRLPLEYSIKKDISSEMLRGGGGMMVKLLYYLVNKFCKSHSVPNDGCIGVAVPFYEGKVSRQVRRTYRTVSSVPLANSI</sequence>
<gene>
    <name evidence="1" type="ORF">EVAR_38957_1</name>
</gene>
<name>A0A4C1W7L4_EUMVA</name>
<evidence type="ECO:0000313" key="2">
    <source>
        <dbReference type="Proteomes" id="UP000299102"/>
    </source>
</evidence>
<dbReference type="EMBL" id="BGZK01000500">
    <property type="protein sequence ID" value="GBP47356.1"/>
    <property type="molecule type" value="Genomic_DNA"/>
</dbReference>
<accession>A0A4C1W7L4</accession>
<evidence type="ECO:0000313" key="1">
    <source>
        <dbReference type="EMBL" id="GBP47356.1"/>
    </source>
</evidence>
<dbReference type="Proteomes" id="UP000299102">
    <property type="component" value="Unassembled WGS sequence"/>
</dbReference>
<keyword evidence="2" id="KW-1185">Reference proteome</keyword>
<organism evidence="1 2">
    <name type="scientific">Eumeta variegata</name>
    <name type="common">Bagworm moth</name>
    <name type="synonym">Eumeta japonica</name>
    <dbReference type="NCBI Taxonomy" id="151549"/>
    <lineage>
        <taxon>Eukaryota</taxon>
        <taxon>Metazoa</taxon>
        <taxon>Ecdysozoa</taxon>
        <taxon>Arthropoda</taxon>
        <taxon>Hexapoda</taxon>
        <taxon>Insecta</taxon>
        <taxon>Pterygota</taxon>
        <taxon>Neoptera</taxon>
        <taxon>Endopterygota</taxon>
        <taxon>Lepidoptera</taxon>
        <taxon>Glossata</taxon>
        <taxon>Ditrysia</taxon>
        <taxon>Tineoidea</taxon>
        <taxon>Psychidae</taxon>
        <taxon>Oiketicinae</taxon>
        <taxon>Eumeta</taxon>
    </lineage>
</organism>
<proteinExistence type="predicted"/>
<reference evidence="1 2" key="1">
    <citation type="journal article" date="2019" name="Commun. Biol.">
        <title>The bagworm genome reveals a unique fibroin gene that provides high tensile strength.</title>
        <authorList>
            <person name="Kono N."/>
            <person name="Nakamura H."/>
            <person name="Ohtoshi R."/>
            <person name="Tomita M."/>
            <person name="Numata K."/>
            <person name="Arakawa K."/>
        </authorList>
    </citation>
    <scope>NUCLEOTIDE SEQUENCE [LARGE SCALE GENOMIC DNA]</scope>
</reference>
<comment type="caution">
    <text evidence="1">The sequence shown here is derived from an EMBL/GenBank/DDBJ whole genome shotgun (WGS) entry which is preliminary data.</text>
</comment>
<dbReference type="AlphaFoldDB" id="A0A4C1W7L4"/>